<dbReference type="PANTHER" id="PTHR11461">
    <property type="entry name" value="SERINE PROTEASE INHIBITOR, SERPIN"/>
    <property type="match status" value="1"/>
</dbReference>
<protein>
    <recommendedName>
        <fullName evidence="6">Serpin domain-containing protein</fullName>
    </recommendedName>
</protein>
<dbReference type="EMBL" id="OU900094">
    <property type="protein sequence ID" value="CAG9854047.1"/>
    <property type="molecule type" value="Genomic_DNA"/>
</dbReference>
<dbReference type="GO" id="GO:0004867">
    <property type="term" value="F:serine-type endopeptidase inhibitor activity"/>
    <property type="evidence" value="ECO:0007669"/>
    <property type="project" value="UniProtKB-KW"/>
</dbReference>
<dbReference type="InterPro" id="IPR042185">
    <property type="entry name" value="Serpin_sf_2"/>
</dbReference>
<evidence type="ECO:0000313" key="7">
    <source>
        <dbReference type="EMBL" id="CAG9854047.1"/>
    </source>
</evidence>
<name>A0A9N9TFC5_PHYSR</name>
<dbReference type="AlphaFoldDB" id="A0A9N9TFC5"/>
<dbReference type="InterPro" id="IPR023796">
    <property type="entry name" value="Serpin_dom"/>
</dbReference>
<dbReference type="Gene3D" id="3.30.497.10">
    <property type="entry name" value="Antithrombin, subunit I, domain 2"/>
    <property type="match status" value="1"/>
</dbReference>
<dbReference type="GO" id="GO:0005615">
    <property type="term" value="C:extracellular space"/>
    <property type="evidence" value="ECO:0007669"/>
    <property type="project" value="InterPro"/>
</dbReference>
<sequence length="446" mass="50316">MGLVKVEYSWSRTYRLKLQNLIQLVFLAGVKESFASAFVCILCLSLFTQTLTMAEENKQLTAVVQGNSLFTRNLYQILAKEKQKNIFFSPISIHAVLAMASQGSGGKTQKAFTDALQVPSISTLAQGYQDAMTKLNSVQDVTLHMANKIYLKESYSLKDAFRKTVSDNFFSEVQSINFEENAAAAKTINTWVEDKTNNKIQDLIKPDDVDKTTRLVLVNAIYFKGKWAEPFKPSETQTEKFYLNDNDTIDVSMMHIKKKFFYKNDESLDAKVLELPYTNKDLSMIVILPNKRNGIDELEAKLANYDLSNITADMYKPEVIVALPKFKIEATIQLNDPLTELGLGEIFSDSADFSGMLNSPEELKVSKVIQKAFIEVNEEGAEAAAATGLKVIMKRSLDISPIEEFKCDRPFFVIFIFRHQPISNVLFKGKIFHPGLAELVKTHDEL</sequence>
<dbReference type="PROSITE" id="PS00284">
    <property type="entry name" value="SERPIN"/>
    <property type="match status" value="1"/>
</dbReference>
<dbReference type="FunFam" id="3.30.497.10:FF:000006">
    <property type="entry name" value="Plasminogen activator inhibitor 1"/>
    <property type="match status" value="1"/>
</dbReference>
<reference evidence="7" key="1">
    <citation type="submission" date="2022-01" db="EMBL/GenBank/DDBJ databases">
        <authorList>
            <person name="King R."/>
        </authorList>
    </citation>
    <scope>NUCLEOTIDE SEQUENCE</scope>
</reference>
<feature type="domain" description="Serpin" evidence="6">
    <location>
        <begin position="72"/>
        <end position="434"/>
    </location>
</feature>
<dbReference type="InterPro" id="IPR000215">
    <property type="entry name" value="Serpin_fam"/>
</dbReference>
<dbReference type="PANTHER" id="PTHR11461:SF211">
    <property type="entry name" value="GH10112P-RELATED"/>
    <property type="match status" value="1"/>
</dbReference>
<dbReference type="CDD" id="cd19601">
    <property type="entry name" value="serpin42Da-like"/>
    <property type="match status" value="1"/>
</dbReference>
<dbReference type="Pfam" id="PF00079">
    <property type="entry name" value="Serpin"/>
    <property type="match status" value="1"/>
</dbReference>
<accession>A0A9N9TFC5</accession>
<gene>
    <name evidence="7" type="ORF">PHYEVI_LOCUS512</name>
</gene>
<dbReference type="Gene3D" id="2.30.39.10">
    <property type="entry name" value="Alpha-1-antitrypsin, domain 1"/>
    <property type="match status" value="1"/>
</dbReference>
<comment type="similarity">
    <text evidence="1 5">Belongs to the serpin family.</text>
</comment>
<dbReference type="Proteomes" id="UP001153712">
    <property type="component" value="Chromosome 1"/>
</dbReference>
<dbReference type="InterPro" id="IPR042178">
    <property type="entry name" value="Serpin_sf_1"/>
</dbReference>
<evidence type="ECO:0000259" key="6">
    <source>
        <dbReference type="SMART" id="SM00093"/>
    </source>
</evidence>
<evidence type="ECO:0000313" key="8">
    <source>
        <dbReference type="Proteomes" id="UP001153712"/>
    </source>
</evidence>
<dbReference type="InterPro" id="IPR023795">
    <property type="entry name" value="Serpin_CS"/>
</dbReference>
<dbReference type="InterPro" id="IPR036186">
    <property type="entry name" value="Serpin_sf"/>
</dbReference>
<dbReference type="SUPFAM" id="SSF56574">
    <property type="entry name" value="Serpins"/>
    <property type="match status" value="1"/>
</dbReference>
<dbReference type="OrthoDB" id="671595at2759"/>
<proteinExistence type="inferred from homology"/>
<evidence type="ECO:0000256" key="3">
    <source>
        <dbReference type="ARBA" id="ARBA00022729"/>
    </source>
</evidence>
<keyword evidence="8" id="KW-1185">Reference proteome</keyword>
<evidence type="ECO:0000256" key="4">
    <source>
        <dbReference type="ARBA" id="ARBA00022900"/>
    </source>
</evidence>
<keyword evidence="4" id="KW-0722">Serine protease inhibitor</keyword>
<evidence type="ECO:0000256" key="1">
    <source>
        <dbReference type="ARBA" id="ARBA00009500"/>
    </source>
</evidence>
<dbReference type="SMART" id="SM00093">
    <property type="entry name" value="SERPIN"/>
    <property type="match status" value="1"/>
</dbReference>
<evidence type="ECO:0000256" key="2">
    <source>
        <dbReference type="ARBA" id="ARBA00022690"/>
    </source>
</evidence>
<organism evidence="7 8">
    <name type="scientific">Phyllotreta striolata</name>
    <name type="common">Striped flea beetle</name>
    <name type="synonym">Crioceris striolata</name>
    <dbReference type="NCBI Taxonomy" id="444603"/>
    <lineage>
        <taxon>Eukaryota</taxon>
        <taxon>Metazoa</taxon>
        <taxon>Ecdysozoa</taxon>
        <taxon>Arthropoda</taxon>
        <taxon>Hexapoda</taxon>
        <taxon>Insecta</taxon>
        <taxon>Pterygota</taxon>
        <taxon>Neoptera</taxon>
        <taxon>Endopterygota</taxon>
        <taxon>Coleoptera</taxon>
        <taxon>Polyphaga</taxon>
        <taxon>Cucujiformia</taxon>
        <taxon>Chrysomeloidea</taxon>
        <taxon>Chrysomelidae</taxon>
        <taxon>Galerucinae</taxon>
        <taxon>Alticini</taxon>
        <taxon>Phyllotreta</taxon>
    </lineage>
</organism>
<keyword evidence="3" id="KW-0732">Signal</keyword>
<keyword evidence="2" id="KW-0646">Protease inhibitor</keyword>
<evidence type="ECO:0000256" key="5">
    <source>
        <dbReference type="RuleBase" id="RU000411"/>
    </source>
</evidence>